<dbReference type="EMBL" id="LT629757">
    <property type="protein sequence ID" value="SDR85032.1"/>
    <property type="molecule type" value="Genomic_DNA"/>
</dbReference>
<evidence type="ECO:0000256" key="4">
    <source>
        <dbReference type="ARBA" id="ARBA00022989"/>
    </source>
</evidence>
<evidence type="ECO:0000256" key="6">
    <source>
        <dbReference type="SAM" id="Phobius"/>
    </source>
</evidence>
<dbReference type="Proteomes" id="UP000198859">
    <property type="component" value="Chromosome I"/>
</dbReference>
<keyword evidence="3 6" id="KW-0812">Transmembrane</keyword>
<evidence type="ECO:0000256" key="3">
    <source>
        <dbReference type="ARBA" id="ARBA00022692"/>
    </source>
</evidence>
<dbReference type="InterPro" id="IPR051791">
    <property type="entry name" value="Pra-immunoreactive"/>
</dbReference>
<feature type="transmembrane region" description="Helical" evidence="6">
    <location>
        <begin position="82"/>
        <end position="101"/>
    </location>
</feature>
<dbReference type="RefSeq" id="WP_091725779.1">
    <property type="nucleotide sequence ID" value="NZ_LT629757.1"/>
</dbReference>
<dbReference type="Pfam" id="PF06271">
    <property type="entry name" value="RDD"/>
    <property type="match status" value="1"/>
</dbReference>
<reference evidence="9" key="1">
    <citation type="submission" date="2016-10" db="EMBL/GenBank/DDBJ databases">
        <authorList>
            <person name="Varghese N."/>
            <person name="Submissions S."/>
        </authorList>
    </citation>
    <scope>NUCLEOTIDE SEQUENCE [LARGE SCALE GENOMIC DNA]</scope>
    <source>
        <strain evidence="9">DSM 22127</strain>
    </source>
</reference>
<gene>
    <name evidence="8" type="ORF">SAMN04488570_0555</name>
</gene>
<dbReference type="PANTHER" id="PTHR36115:SF6">
    <property type="entry name" value="PROLINE-RICH ANTIGEN HOMOLOG"/>
    <property type="match status" value="1"/>
</dbReference>
<feature type="transmembrane region" description="Helical" evidence="6">
    <location>
        <begin position="12"/>
        <end position="35"/>
    </location>
</feature>
<dbReference type="STRING" id="642780.SAMN04488570_0555"/>
<evidence type="ECO:0000313" key="8">
    <source>
        <dbReference type="EMBL" id="SDR85032.1"/>
    </source>
</evidence>
<evidence type="ECO:0000259" key="7">
    <source>
        <dbReference type="Pfam" id="PF06271"/>
    </source>
</evidence>
<comment type="subcellular location">
    <subcellularLocation>
        <location evidence="1">Cell membrane</location>
        <topology evidence="1">Multi-pass membrane protein</topology>
    </subcellularLocation>
</comment>
<keyword evidence="2" id="KW-1003">Cell membrane</keyword>
<evidence type="ECO:0000256" key="5">
    <source>
        <dbReference type="ARBA" id="ARBA00023136"/>
    </source>
</evidence>
<keyword evidence="4 6" id="KW-1133">Transmembrane helix</keyword>
<name>A0A1H1MEL3_9ACTN</name>
<sequence length="128" mass="13965">MPDYASWGRRILALLIDWVAATLVTAGLVGFGRYLEDPNSGWWVLGVFLVEVTFFTAVLGGSFGQVATGVRVLRTDGRPLPFIPALVRTFLICLVVPPMVFQSTTGRGLHDLWTGSAAYARPRRTPTA</sequence>
<evidence type="ECO:0000256" key="2">
    <source>
        <dbReference type="ARBA" id="ARBA00022475"/>
    </source>
</evidence>
<dbReference type="OrthoDB" id="5187110at2"/>
<evidence type="ECO:0000256" key="1">
    <source>
        <dbReference type="ARBA" id="ARBA00004651"/>
    </source>
</evidence>
<evidence type="ECO:0000313" key="9">
    <source>
        <dbReference type="Proteomes" id="UP000198859"/>
    </source>
</evidence>
<dbReference type="GO" id="GO:0005886">
    <property type="term" value="C:plasma membrane"/>
    <property type="evidence" value="ECO:0007669"/>
    <property type="project" value="UniProtKB-SubCell"/>
</dbReference>
<keyword evidence="9" id="KW-1185">Reference proteome</keyword>
<dbReference type="AlphaFoldDB" id="A0A1H1MEL3"/>
<keyword evidence="5 6" id="KW-0472">Membrane</keyword>
<feature type="transmembrane region" description="Helical" evidence="6">
    <location>
        <begin position="41"/>
        <end position="61"/>
    </location>
</feature>
<feature type="domain" description="RDD" evidence="7">
    <location>
        <begin position="4"/>
        <end position="114"/>
    </location>
</feature>
<protein>
    <submittedName>
        <fullName evidence="8">RDD family protein</fullName>
    </submittedName>
</protein>
<dbReference type="InterPro" id="IPR010432">
    <property type="entry name" value="RDD"/>
</dbReference>
<organism evidence="8 9">
    <name type="scientific">Nocardioides scoriae</name>
    <dbReference type="NCBI Taxonomy" id="642780"/>
    <lineage>
        <taxon>Bacteria</taxon>
        <taxon>Bacillati</taxon>
        <taxon>Actinomycetota</taxon>
        <taxon>Actinomycetes</taxon>
        <taxon>Propionibacteriales</taxon>
        <taxon>Nocardioidaceae</taxon>
        <taxon>Nocardioides</taxon>
    </lineage>
</organism>
<accession>A0A1H1MEL3</accession>
<proteinExistence type="predicted"/>
<dbReference type="PANTHER" id="PTHR36115">
    <property type="entry name" value="PROLINE-RICH ANTIGEN HOMOLOG-RELATED"/>
    <property type="match status" value="1"/>
</dbReference>